<dbReference type="AlphaFoldDB" id="A0A8J2QXJ4"/>
<evidence type="ECO:0000313" key="2">
    <source>
        <dbReference type="Proteomes" id="UP000789524"/>
    </source>
</evidence>
<organism evidence="1 2">
    <name type="scientific">Danaus chrysippus</name>
    <name type="common">African queen</name>
    <dbReference type="NCBI Taxonomy" id="151541"/>
    <lineage>
        <taxon>Eukaryota</taxon>
        <taxon>Metazoa</taxon>
        <taxon>Ecdysozoa</taxon>
        <taxon>Arthropoda</taxon>
        <taxon>Hexapoda</taxon>
        <taxon>Insecta</taxon>
        <taxon>Pterygota</taxon>
        <taxon>Neoptera</taxon>
        <taxon>Endopterygota</taxon>
        <taxon>Lepidoptera</taxon>
        <taxon>Glossata</taxon>
        <taxon>Ditrysia</taxon>
        <taxon>Papilionoidea</taxon>
        <taxon>Nymphalidae</taxon>
        <taxon>Danainae</taxon>
        <taxon>Danaini</taxon>
        <taxon>Danaina</taxon>
        <taxon>Danaus</taxon>
        <taxon>Anosia</taxon>
    </lineage>
</organism>
<dbReference type="Proteomes" id="UP000789524">
    <property type="component" value="Unassembled WGS sequence"/>
</dbReference>
<name>A0A8J2QXJ4_9NEOP</name>
<dbReference type="EMBL" id="CAKASE010000058">
    <property type="protein sequence ID" value="CAG9567412.1"/>
    <property type="molecule type" value="Genomic_DNA"/>
</dbReference>
<proteinExistence type="predicted"/>
<dbReference type="OrthoDB" id="6968957at2759"/>
<comment type="caution">
    <text evidence="1">The sequence shown here is derived from an EMBL/GenBank/DDBJ whole genome shotgun (WGS) entry which is preliminary data.</text>
</comment>
<sequence>MFVYSVLSVVATRGLLSIVNKTRRALADLAESPPQILIYLHYFNGAIVGRCPLSCADADADADPGNVPVHKCITGLIRPLDSELKSRGLRFSIG</sequence>
<evidence type="ECO:0000313" key="1">
    <source>
        <dbReference type="EMBL" id="CAG9567412.1"/>
    </source>
</evidence>
<gene>
    <name evidence="1" type="ORF">DCHRY22_LOCUS7680</name>
</gene>
<keyword evidence="2" id="KW-1185">Reference proteome</keyword>
<accession>A0A8J2QXJ4</accession>
<protein>
    <submittedName>
        <fullName evidence="1">(African queen) hypothetical protein</fullName>
    </submittedName>
</protein>
<reference evidence="1" key="1">
    <citation type="submission" date="2021-09" db="EMBL/GenBank/DDBJ databases">
        <authorList>
            <person name="Martin H S."/>
        </authorList>
    </citation>
    <scope>NUCLEOTIDE SEQUENCE</scope>
</reference>